<name>A0A059NXV3_9BACI</name>
<accession>A0A059NXV3</accession>
<evidence type="ECO:0000313" key="1">
    <source>
        <dbReference type="EMBL" id="CDQ23603.1"/>
    </source>
</evidence>
<reference evidence="1 2" key="2">
    <citation type="submission" date="2014-05" db="EMBL/GenBank/DDBJ databases">
        <title>Draft genome sequence of Halobacillus karajensis HK-03.</title>
        <authorList>
            <person name="Khelaifia S."/>
            <person name="Croce O."/>
            <person name="Lagier J.C."/>
            <person name="Raoult D."/>
        </authorList>
    </citation>
    <scope>NUCLEOTIDE SEQUENCE [LARGE SCALE GENOMIC DNA]</scope>
    <source>
        <strain evidence="1 2">HD-03</strain>
    </source>
</reference>
<evidence type="ECO:0008006" key="3">
    <source>
        <dbReference type="Google" id="ProtNLM"/>
    </source>
</evidence>
<evidence type="ECO:0000313" key="2">
    <source>
        <dbReference type="Proteomes" id="UP000028868"/>
    </source>
</evidence>
<dbReference type="AlphaFoldDB" id="A0A059NXV3"/>
<protein>
    <recommendedName>
        <fullName evidence="3">Helix-turn-helix domain protein</fullName>
    </recommendedName>
</protein>
<dbReference type="EMBL" id="CCDI010000002">
    <property type="protein sequence ID" value="CDQ23603.1"/>
    <property type="molecule type" value="Genomic_DNA"/>
</dbReference>
<sequence length="107" mass="12561">MFEAKLQPEADFNNKVYDIFYEIAKKAHEDVQKETELPYLLDRTKLAKYVFNVSVQSLDAHILRRKDFPKVHVGGRTLYPKDLVINWIRDHVEVSDQTAPERNFGVI</sequence>
<proteinExistence type="predicted"/>
<reference evidence="2" key="1">
    <citation type="submission" date="2014-03" db="EMBL/GenBank/DDBJ databases">
        <authorList>
            <person name="Urmite Genomes U."/>
        </authorList>
    </citation>
    <scope>NUCLEOTIDE SEQUENCE [LARGE SCALE GENOMIC DNA]</scope>
    <source>
        <strain evidence="2">HD-03</strain>
    </source>
</reference>
<comment type="caution">
    <text evidence="1">The sequence shown here is derived from an EMBL/GenBank/DDBJ whole genome shotgun (WGS) entry which is preliminary data.</text>
</comment>
<keyword evidence="2" id="KW-1185">Reference proteome</keyword>
<gene>
    <name evidence="1" type="ORF">BN983_01849</name>
</gene>
<dbReference type="RefSeq" id="WP_035507905.1">
    <property type="nucleotide sequence ID" value="NZ_CCDH010000002.1"/>
</dbReference>
<organism evidence="1 2">
    <name type="scientific">Halobacillus karajensis</name>
    <dbReference type="NCBI Taxonomy" id="195088"/>
    <lineage>
        <taxon>Bacteria</taxon>
        <taxon>Bacillati</taxon>
        <taxon>Bacillota</taxon>
        <taxon>Bacilli</taxon>
        <taxon>Bacillales</taxon>
        <taxon>Bacillaceae</taxon>
        <taxon>Halobacillus</taxon>
    </lineage>
</organism>
<dbReference type="Proteomes" id="UP000028868">
    <property type="component" value="Unassembled WGS sequence"/>
</dbReference>